<keyword evidence="2" id="KW-1185">Reference proteome</keyword>
<dbReference type="Bgee" id="ENSLACG00000018103">
    <property type="expression patterns" value="Expressed in pectoral fin and 6 other cell types or tissues"/>
</dbReference>
<dbReference type="InterPro" id="IPR010797">
    <property type="entry name" value="Pex26"/>
</dbReference>
<gene>
    <name evidence="1" type="primary">PEX26</name>
</gene>
<dbReference type="eggNOG" id="ENOG502RXMN">
    <property type="taxonomic scope" value="Eukaryota"/>
</dbReference>
<proteinExistence type="predicted"/>
<organism evidence="1 2">
    <name type="scientific">Latimeria chalumnae</name>
    <name type="common">Coelacanth</name>
    <dbReference type="NCBI Taxonomy" id="7897"/>
    <lineage>
        <taxon>Eukaryota</taxon>
        <taxon>Metazoa</taxon>
        <taxon>Chordata</taxon>
        <taxon>Craniata</taxon>
        <taxon>Vertebrata</taxon>
        <taxon>Euteleostomi</taxon>
        <taxon>Coelacanthiformes</taxon>
        <taxon>Coelacanthidae</taxon>
        <taxon>Latimeria</taxon>
    </lineage>
</organism>
<dbReference type="EMBL" id="AFYH01014956">
    <property type="status" value="NOT_ANNOTATED_CDS"/>
    <property type="molecule type" value="Genomic_DNA"/>
</dbReference>
<dbReference type="GO" id="GO:0005778">
    <property type="term" value="C:peroxisomal membrane"/>
    <property type="evidence" value="ECO:0007669"/>
    <property type="project" value="InterPro"/>
</dbReference>
<reference evidence="1" key="2">
    <citation type="submission" date="2025-08" db="UniProtKB">
        <authorList>
            <consortium name="Ensembl"/>
        </authorList>
    </citation>
    <scope>IDENTIFICATION</scope>
</reference>
<dbReference type="OMA" id="QTCERAW"/>
<name>H3BFD0_LATCH</name>
<sequence length="303" mass="34275">MRSLSSTSFVMPRGLGMTRPGSGLALSVGSAQALSLLDRAADLLAVQRDFAAAVETCEQGISCVDSSNDNEENYRDSCSEVKVCLCVIGIQALAELNRWQEVLSWVLRYFQVPAKMPAKIIQLCILLHSKVEEPQAMLAVGREWLTDLANQSLPTYSTVAELHLLHILLPLGLFAEAEDLAKNPASFCAEQRRVALEVVRQRKERQQSDRSTVRQEDSETGFRSQKLLAMIRLFQRALVLIRSRLRSFHLQRMILATFLLYLVVIRLDPEASPSTLPWISKLLRIFRHLWNSMFAPYYKAKIN</sequence>
<dbReference type="GO" id="GO:0045046">
    <property type="term" value="P:protein import into peroxisome membrane"/>
    <property type="evidence" value="ECO:0007669"/>
    <property type="project" value="InterPro"/>
</dbReference>
<dbReference type="GO" id="GO:0051117">
    <property type="term" value="F:ATPase binding"/>
    <property type="evidence" value="ECO:0007669"/>
    <property type="project" value="TreeGrafter"/>
</dbReference>
<dbReference type="Pfam" id="PF07163">
    <property type="entry name" value="Pex26"/>
    <property type="match status" value="1"/>
</dbReference>
<dbReference type="GO" id="GO:0016558">
    <property type="term" value="P:protein import into peroxisome matrix"/>
    <property type="evidence" value="ECO:0007669"/>
    <property type="project" value="TreeGrafter"/>
</dbReference>
<protein>
    <submittedName>
        <fullName evidence="1">Peroxisomal biosis factor 26</fullName>
    </submittedName>
</protein>
<dbReference type="STRING" id="7897.ENSLACP00000020601"/>
<reference evidence="1" key="3">
    <citation type="submission" date="2025-09" db="UniProtKB">
        <authorList>
            <consortium name="Ensembl"/>
        </authorList>
    </citation>
    <scope>IDENTIFICATION</scope>
</reference>
<dbReference type="AlphaFoldDB" id="H3BFD0"/>
<accession>H3BFD0</accession>
<dbReference type="GO" id="GO:0044877">
    <property type="term" value="F:protein-containing complex binding"/>
    <property type="evidence" value="ECO:0007669"/>
    <property type="project" value="InterPro"/>
</dbReference>
<dbReference type="InParanoid" id="H3BFD0"/>
<dbReference type="FunCoup" id="H3BFD0">
    <property type="interactions" value="495"/>
</dbReference>
<dbReference type="Ensembl" id="ENSLACT00000020741.1">
    <property type="protein sequence ID" value="ENSLACP00000020601.1"/>
    <property type="gene ID" value="ENSLACG00000018103.2"/>
</dbReference>
<dbReference type="GeneTree" id="ENSGT00510000049725"/>
<dbReference type="PANTHER" id="PTHR16262">
    <property type="entry name" value="PEROXISOME ASSEMBLY PROTEIN 26"/>
    <property type="match status" value="1"/>
</dbReference>
<reference evidence="2" key="1">
    <citation type="submission" date="2011-08" db="EMBL/GenBank/DDBJ databases">
        <title>The draft genome of Latimeria chalumnae.</title>
        <authorList>
            <person name="Di Palma F."/>
            <person name="Alfoldi J."/>
            <person name="Johnson J."/>
            <person name="Berlin A."/>
            <person name="Gnerre S."/>
            <person name="Jaffe D."/>
            <person name="MacCallum I."/>
            <person name="Young S."/>
            <person name="Walker B.J."/>
            <person name="Lander E."/>
            <person name="Lindblad-Toh K."/>
        </authorList>
    </citation>
    <scope>NUCLEOTIDE SEQUENCE [LARGE SCALE GENOMIC DNA]</scope>
    <source>
        <strain evidence="2">Wild caught</strain>
    </source>
</reference>
<dbReference type="EMBL" id="AFYH01014955">
    <property type="status" value="NOT_ANNOTATED_CDS"/>
    <property type="molecule type" value="Genomic_DNA"/>
</dbReference>
<dbReference type="Proteomes" id="UP000008672">
    <property type="component" value="Unassembled WGS sequence"/>
</dbReference>
<dbReference type="PANTHER" id="PTHR16262:SF2">
    <property type="entry name" value="PEROXISOME ASSEMBLY PROTEIN 26"/>
    <property type="match status" value="1"/>
</dbReference>
<evidence type="ECO:0000313" key="1">
    <source>
        <dbReference type="Ensembl" id="ENSLACP00000020601.1"/>
    </source>
</evidence>
<evidence type="ECO:0000313" key="2">
    <source>
        <dbReference type="Proteomes" id="UP000008672"/>
    </source>
</evidence>